<dbReference type="Gramene" id="PGSC0003DMT400093068">
    <property type="protein sequence ID" value="PGSC0003DMT400093068"/>
    <property type="gene ID" value="PGSC0003DMG400042639"/>
</dbReference>
<evidence type="ECO:0000313" key="2">
    <source>
        <dbReference type="EnsemblPlants" id="PGSC0003DMT400093068"/>
    </source>
</evidence>
<name>M1DR68_SOLTU</name>
<reference evidence="2" key="2">
    <citation type="submission" date="2015-06" db="UniProtKB">
        <authorList>
            <consortium name="EnsemblPlants"/>
        </authorList>
    </citation>
    <scope>IDENTIFICATION</scope>
    <source>
        <strain evidence="2">DM1-3 516 R44</strain>
    </source>
</reference>
<feature type="region of interest" description="Disordered" evidence="1">
    <location>
        <begin position="1"/>
        <end position="89"/>
    </location>
</feature>
<dbReference type="HOGENOM" id="CLU_029307_5_0_1"/>
<dbReference type="PANTHER" id="PTHR33180:SF31">
    <property type="entry name" value="POLYPROTEIN PROTEIN"/>
    <property type="match status" value="1"/>
</dbReference>
<dbReference type="EnsemblPlants" id="PGSC0003DMT400093068">
    <property type="protein sequence ID" value="PGSC0003DMT400093068"/>
    <property type="gene ID" value="PGSC0003DMG400042639"/>
</dbReference>
<evidence type="ECO:0008006" key="4">
    <source>
        <dbReference type="Google" id="ProtNLM"/>
    </source>
</evidence>
<accession>M1DR68</accession>
<feature type="compositionally biased region" description="Polar residues" evidence="1">
    <location>
        <begin position="58"/>
        <end position="77"/>
    </location>
</feature>
<feature type="compositionally biased region" description="Basic and acidic residues" evidence="1">
    <location>
        <begin position="78"/>
        <end position="89"/>
    </location>
</feature>
<reference evidence="3" key="1">
    <citation type="journal article" date="2011" name="Nature">
        <title>Genome sequence and analysis of the tuber crop potato.</title>
        <authorList>
            <consortium name="The Potato Genome Sequencing Consortium"/>
        </authorList>
    </citation>
    <scope>NUCLEOTIDE SEQUENCE [LARGE SCALE GENOMIC DNA]</scope>
    <source>
        <strain evidence="3">cv. DM1-3 516 R44</strain>
    </source>
</reference>
<dbReference type="InParanoid" id="M1DR68"/>
<proteinExistence type="predicted"/>
<evidence type="ECO:0000313" key="3">
    <source>
        <dbReference type="Proteomes" id="UP000011115"/>
    </source>
</evidence>
<dbReference type="PANTHER" id="PTHR33180">
    <property type="entry name" value="PHOTOSYSTEM II CP43 REACTION CENTER PROTEIN"/>
    <property type="match status" value="1"/>
</dbReference>
<feature type="compositionally biased region" description="Basic and acidic residues" evidence="1">
    <location>
        <begin position="10"/>
        <end position="29"/>
    </location>
</feature>
<dbReference type="Proteomes" id="UP000011115">
    <property type="component" value="Unassembled WGS sequence"/>
</dbReference>
<dbReference type="AlphaFoldDB" id="M1DR68"/>
<protein>
    <recommendedName>
        <fullName evidence="4">Integrase core domain containing protein</fullName>
    </recommendedName>
</protein>
<sequence>MGYVTFGGHTCDRQRDTAKQPTRGREKGILIKGNTPPPRGKTTTTLRSKGKGKALELSDTSSDSTCFYTTEPPTYNSESKESDKDYQTEASRVELRFKRIHDPYRIRDSQSTIPTPPAPGQALVLAHLVQGPKHGSMNRSKVDGLWTIIEEKQLSIDGVIDRYPEVMKCLKYHKFQIFTD</sequence>
<organism evidence="2 3">
    <name type="scientific">Solanum tuberosum</name>
    <name type="common">Potato</name>
    <dbReference type="NCBI Taxonomy" id="4113"/>
    <lineage>
        <taxon>Eukaryota</taxon>
        <taxon>Viridiplantae</taxon>
        <taxon>Streptophyta</taxon>
        <taxon>Embryophyta</taxon>
        <taxon>Tracheophyta</taxon>
        <taxon>Spermatophyta</taxon>
        <taxon>Magnoliopsida</taxon>
        <taxon>eudicotyledons</taxon>
        <taxon>Gunneridae</taxon>
        <taxon>Pentapetalae</taxon>
        <taxon>asterids</taxon>
        <taxon>lamiids</taxon>
        <taxon>Solanales</taxon>
        <taxon>Solanaceae</taxon>
        <taxon>Solanoideae</taxon>
        <taxon>Solaneae</taxon>
        <taxon>Solanum</taxon>
    </lineage>
</organism>
<keyword evidence="3" id="KW-1185">Reference proteome</keyword>
<dbReference type="PaxDb" id="4113-PGSC0003DMT400093068"/>
<evidence type="ECO:0000256" key="1">
    <source>
        <dbReference type="SAM" id="MobiDB-lite"/>
    </source>
</evidence>